<sequence precursor="true">MYRTGTKLFWAAFLLVFPPACLAERADRDQPIHMEANQVLMDDTQQISTFTGNVRLTQGTLLLTGDKIVVLEDKDGFKHATVYGNTAKFREKRDGFDQYVEGYGDRIEYDTRSETLHLHEKARLKRGLDEVSGDNIVYNTNTEVFQADGRPASKGNDQPQRVRAILQPKSKKVEVSPYAPAPLIITPSKTLTPTE</sequence>
<dbReference type="PANTHER" id="PTHR36504">
    <property type="entry name" value="LIPOPOLYSACCHARIDE EXPORT SYSTEM PROTEIN LPTA"/>
    <property type="match status" value="1"/>
</dbReference>
<keyword evidence="3 4" id="KW-0574">Periplasm</keyword>
<dbReference type="Proteomes" id="UP000070578">
    <property type="component" value="Unassembled WGS sequence"/>
</dbReference>
<evidence type="ECO:0000313" key="6">
    <source>
        <dbReference type="EMBL" id="KXS32730.1"/>
    </source>
</evidence>
<comment type="caution">
    <text evidence="6">The sequence shown here is derived from an EMBL/GenBank/DDBJ whole genome shotgun (WGS) entry which is preliminary data.</text>
</comment>
<dbReference type="PATRIC" id="fig|1796491.3.peg.1230"/>
<evidence type="ECO:0000313" key="7">
    <source>
        <dbReference type="Proteomes" id="UP000070578"/>
    </source>
</evidence>
<evidence type="ECO:0000256" key="2">
    <source>
        <dbReference type="ARBA" id="ARBA00022729"/>
    </source>
</evidence>
<dbReference type="GO" id="GO:0009279">
    <property type="term" value="C:cell outer membrane"/>
    <property type="evidence" value="ECO:0007669"/>
    <property type="project" value="TreeGrafter"/>
</dbReference>
<protein>
    <recommendedName>
        <fullName evidence="4">Lipopolysaccharide export system protein LptA</fullName>
    </recommendedName>
</protein>
<comment type="subcellular location">
    <subcellularLocation>
        <location evidence="4">Periplasm</location>
    </subcellularLocation>
</comment>
<organism evidence="6 7">
    <name type="scientific">Candidatus Gallionella acididurans</name>
    <dbReference type="NCBI Taxonomy" id="1796491"/>
    <lineage>
        <taxon>Bacteria</taxon>
        <taxon>Pseudomonadati</taxon>
        <taxon>Pseudomonadota</taxon>
        <taxon>Betaproteobacteria</taxon>
        <taxon>Nitrosomonadales</taxon>
        <taxon>Gallionellaceae</taxon>
        <taxon>Gallionella</taxon>
    </lineage>
</organism>
<comment type="similarity">
    <text evidence="4">Belongs to the LptA family.</text>
</comment>
<dbReference type="HAMAP" id="MF_01914">
    <property type="entry name" value="LPS_assembly_LptA"/>
    <property type="match status" value="1"/>
</dbReference>
<dbReference type="EMBL" id="LSLI01000020">
    <property type="protein sequence ID" value="KXS32730.1"/>
    <property type="molecule type" value="Genomic_DNA"/>
</dbReference>
<dbReference type="PANTHER" id="PTHR36504:SF1">
    <property type="entry name" value="LIPOPOLYSACCHARIDE EXPORT SYSTEM PROTEIN LPTA"/>
    <property type="match status" value="1"/>
</dbReference>
<dbReference type="GO" id="GO:0030288">
    <property type="term" value="C:outer membrane-bounded periplasmic space"/>
    <property type="evidence" value="ECO:0007669"/>
    <property type="project" value="TreeGrafter"/>
</dbReference>
<dbReference type="Gene3D" id="2.60.450.10">
    <property type="entry name" value="Lipopolysaccharide (LPS) transport protein A like domain"/>
    <property type="match status" value="1"/>
</dbReference>
<evidence type="ECO:0000256" key="4">
    <source>
        <dbReference type="HAMAP-Rule" id="MF_01914"/>
    </source>
</evidence>
<reference evidence="6 7" key="2">
    <citation type="submission" date="2016-03" db="EMBL/GenBank/DDBJ databases">
        <title>New uncultured bacterium of the family Gallionellaceae from acid mine drainage: description and reconstruction of genome based on metagenomic analysis of microbial community.</title>
        <authorList>
            <person name="Kadnikov V."/>
            <person name="Ivasenko D."/>
            <person name="Beletsky A."/>
            <person name="Mardanov A."/>
            <person name="Danilova E."/>
            <person name="Pimenov N."/>
            <person name="Karnachuk O."/>
            <person name="Ravin N."/>
        </authorList>
    </citation>
    <scope>NUCLEOTIDE SEQUENCE [LARGE SCALE GENOMIC DNA]</scope>
    <source>
        <strain evidence="6">ShG14-8</strain>
    </source>
</reference>
<comment type="function">
    <text evidence="4">Involved in the assembly of lipopolysaccharide (LPS). Required for the translocation of LPS from the inner membrane to the outer membrane.</text>
</comment>
<dbReference type="GO" id="GO:0043165">
    <property type="term" value="P:Gram-negative-bacterium-type cell outer membrane assembly"/>
    <property type="evidence" value="ECO:0007669"/>
    <property type="project" value="UniProtKB-UniRule"/>
</dbReference>
<dbReference type="InterPro" id="IPR052037">
    <property type="entry name" value="LPS_export_LptA"/>
</dbReference>
<dbReference type="AlphaFoldDB" id="A0A139BUT1"/>
<evidence type="ECO:0000256" key="1">
    <source>
        <dbReference type="ARBA" id="ARBA00022448"/>
    </source>
</evidence>
<dbReference type="InterPro" id="IPR005653">
    <property type="entry name" value="OstA-like_N"/>
</dbReference>
<feature type="chain" id="PRO_5008999598" description="Lipopolysaccharide export system protein LptA" evidence="4">
    <location>
        <begin position="24"/>
        <end position="195"/>
    </location>
</feature>
<name>A0A139BUT1_9PROT</name>
<dbReference type="GO" id="GO:0001530">
    <property type="term" value="F:lipopolysaccharide binding"/>
    <property type="evidence" value="ECO:0007669"/>
    <property type="project" value="InterPro"/>
</dbReference>
<keyword evidence="2 4" id="KW-0732">Signal</keyword>
<dbReference type="GO" id="GO:0017089">
    <property type="term" value="F:glycolipid transfer activity"/>
    <property type="evidence" value="ECO:0007669"/>
    <property type="project" value="TreeGrafter"/>
</dbReference>
<feature type="domain" description="Organic solvent tolerance-like N-terminal" evidence="5">
    <location>
        <begin position="34"/>
        <end position="143"/>
    </location>
</feature>
<dbReference type="NCBIfam" id="TIGR03002">
    <property type="entry name" value="outer_YhbN_LptA"/>
    <property type="match status" value="1"/>
</dbReference>
<keyword evidence="1 4" id="KW-0813">Transport</keyword>
<dbReference type="InterPro" id="IPR014340">
    <property type="entry name" value="LptA"/>
</dbReference>
<reference evidence="6 7" key="1">
    <citation type="submission" date="2016-02" db="EMBL/GenBank/DDBJ databases">
        <authorList>
            <person name="Wen L."/>
            <person name="He K."/>
            <person name="Yang H."/>
        </authorList>
    </citation>
    <scope>NUCLEOTIDE SEQUENCE [LARGE SCALE GENOMIC DNA]</scope>
    <source>
        <strain evidence="6">ShG14-8</strain>
    </source>
</reference>
<evidence type="ECO:0000256" key="3">
    <source>
        <dbReference type="ARBA" id="ARBA00022764"/>
    </source>
</evidence>
<dbReference type="Pfam" id="PF03968">
    <property type="entry name" value="LptD_N"/>
    <property type="match status" value="1"/>
</dbReference>
<gene>
    <name evidence="4" type="primary">lptA</name>
    <name evidence="6" type="ORF">AWT59_1126</name>
</gene>
<accession>A0A139BUT1</accession>
<dbReference type="GO" id="GO:0015920">
    <property type="term" value="P:lipopolysaccharide transport"/>
    <property type="evidence" value="ECO:0007669"/>
    <property type="project" value="UniProtKB-UniRule"/>
</dbReference>
<feature type="signal peptide" evidence="4">
    <location>
        <begin position="1"/>
        <end position="23"/>
    </location>
</feature>
<comment type="subunit">
    <text evidence="4">Component of the lipopolysaccharide transport and assembly complex.</text>
</comment>
<proteinExistence type="inferred from homology"/>
<evidence type="ECO:0000259" key="5">
    <source>
        <dbReference type="Pfam" id="PF03968"/>
    </source>
</evidence>